<comment type="caution">
    <text evidence="1">The sequence shown here is derived from an EMBL/GenBank/DDBJ whole genome shotgun (WGS) entry which is preliminary data.</text>
</comment>
<dbReference type="EMBL" id="PQXI01000138">
    <property type="protein sequence ID" value="TGO23274.1"/>
    <property type="molecule type" value="Genomic_DNA"/>
</dbReference>
<sequence>MVCIALAMVRNGNGNGDGLQVTDYGLRVTGYGLRVTKHTNTIEYYIVRYMEAEKKEEDAAAMVAKR</sequence>
<evidence type="ECO:0000313" key="2">
    <source>
        <dbReference type="Proteomes" id="UP000297910"/>
    </source>
</evidence>
<organism evidence="1 2">
    <name type="scientific">Botrytis paeoniae</name>
    <dbReference type="NCBI Taxonomy" id="278948"/>
    <lineage>
        <taxon>Eukaryota</taxon>
        <taxon>Fungi</taxon>
        <taxon>Dikarya</taxon>
        <taxon>Ascomycota</taxon>
        <taxon>Pezizomycotina</taxon>
        <taxon>Leotiomycetes</taxon>
        <taxon>Helotiales</taxon>
        <taxon>Sclerotiniaceae</taxon>
        <taxon>Botrytis</taxon>
    </lineage>
</organism>
<accession>A0A4Z1FEH0</accession>
<proteinExistence type="predicted"/>
<evidence type="ECO:0000313" key="1">
    <source>
        <dbReference type="EMBL" id="TGO23274.1"/>
    </source>
</evidence>
<dbReference type="Proteomes" id="UP000297910">
    <property type="component" value="Unassembled WGS sequence"/>
</dbReference>
<gene>
    <name evidence="1" type="ORF">BPAE_0138g00270</name>
</gene>
<protein>
    <submittedName>
        <fullName evidence="1">Uncharacterized protein</fullName>
    </submittedName>
</protein>
<keyword evidence="2" id="KW-1185">Reference proteome</keyword>
<reference evidence="1 2" key="1">
    <citation type="submission" date="2017-12" db="EMBL/GenBank/DDBJ databases">
        <title>Comparative genomics of Botrytis spp.</title>
        <authorList>
            <person name="Valero-Jimenez C.A."/>
            <person name="Tapia P."/>
            <person name="Veloso J."/>
            <person name="Silva-Moreno E."/>
            <person name="Staats M."/>
            <person name="Valdes J.H."/>
            <person name="Van Kan J.A.L."/>
        </authorList>
    </citation>
    <scope>NUCLEOTIDE SEQUENCE [LARGE SCALE GENOMIC DNA]</scope>
    <source>
        <strain evidence="1 2">Bp0003</strain>
    </source>
</reference>
<name>A0A4Z1FEH0_9HELO</name>
<dbReference type="AlphaFoldDB" id="A0A4Z1FEH0"/>